<feature type="chain" id="PRO_5040234566" evidence="1">
    <location>
        <begin position="21"/>
        <end position="55"/>
    </location>
</feature>
<name>A0A9N7YPB9_PLEPL</name>
<gene>
    <name evidence="2" type="ORF">PLEPLA_LOCUS27192</name>
</gene>
<dbReference type="AlphaFoldDB" id="A0A9N7YPB9"/>
<keyword evidence="1" id="KW-0732">Signal</keyword>
<evidence type="ECO:0000313" key="3">
    <source>
        <dbReference type="Proteomes" id="UP001153269"/>
    </source>
</evidence>
<keyword evidence="3" id="KW-1185">Reference proteome</keyword>
<protein>
    <submittedName>
        <fullName evidence="2">Uncharacterized protein</fullName>
    </submittedName>
</protein>
<evidence type="ECO:0000256" key="1">
    <source>
        <dbReference type="SAM" id="SignalP"/>
    </source>
</evidence>
<sequence length="55" mass="6073">MAPTWFMAVGILLIVFQASALESTEEPKCVPGFKSDVLIFRVTRKHLGPGTRLGR</sequence>
<evidence type="ECO:0000313" key="2">
    <source>
        <dbReference type="EMBL" id="CAB1439396.1"/>
    </source>
</evidence>
<proteinExistence type="predicted"/>
<dbReference type="EMBL" id="CADEAL010002276">
    <property type="protein sequence ID" value="CAB1439396.1"/>
    <property type="molecule type" value="Genomic_DNA"/>
</dbReference>
<feature type="non-terminal residue" evidence="2">
    <location>
        <position position="1"/>
    </location>
</feature>
<organism evidence="2 3">
    <name type="scientific">Pleuronectes platessa</name>
    <name type="common">European plaice</name>
    <dbReference type="NCBI Taxonomy" id="8262"/>
    <lineage>
        <taxon>Eukaryota</taxon>
        <taxon>Metazoa</taxon>
        <taxon>Chordata</taxon>
        <taxon>Craniata</taxon>
        <taxon>Vertebrata</taxon>
        <taxon>Euteleostomi</taxon>
        <taxon>Actinopterygii</taxon>
        <taxon>Neopterygii</taxon>
        <taxon>Teleostei</taxon>
        <taxon>Neoteleostei</taxon>
        <taxon>Acanthomorphata</taxon>
        <taxon>Carangaria</taxon>
        <taxon>Pleuronectiformes</taxon>
        <taxon>Pleuronectoidei</taxon>
        <taxon>Pleuronectidae</taxon>
        <taxon>Pleuronectes</taxon>
    </lineage>
</organism>
<accession>A0A9N7YPB9</accession>
<feature type="signal peptide" evidence="1">
    <location>
        <begin position="1"/>
        <end position="20"/>
    </location>
</feature>
<dbReference type="Proteomes" id="UP001153269">
    <property type="component" value="Unassembled WGS sequence"/>
</dbReference>
<reference evidence="2" key="1">
    <citation type="submission" date="2020-03" db="EMBL/GenBank/DDBJ databases">
        <authorList>
            <person name="Weist P."/>
        </authorList>
    </citation>
    <scope>NUCLEOTIDE SEQUENCE</scope>
</reference>
<comment type="caution">
    <text evidence="2">The sequence shown here is derived from an EMBL/GenBank/DDBJ whole genome shotgun (WGS) entry which is preliminary data.</text>
</comment>